<evidence type="ECO:0000256" key="5">
    <source>
        <dbReference type="SAM" id="Phobius"/>
    </source>
</evidence>
<name>A0A9N9HQU3_9GLOM</name>
<evidence type="ECO:0000256" key="3">
    <source>
        <dbReference type="ARBA" id="ARBA00022989"/>
    </source>
</evidence>
<comment type="caution">
    <text evidence="7">The sequence shown here is derived from an EMBL/GenBank/DDBJ whole genome shotgun (WGS) entry which is preliminary data.</text>
</comment>
<sequence>LAIMAGKNSISFIGSVALLVSSMTGPGVVTIPLLFQSAGWLIPLVVFALAVLLSGFASLFLCEALSSIHGNERFQASVKDKSALYLF</sequence>
<protein>
    <submittedName>
        <fullName evidence="7">3029_t:CDS:1</fullName>
    </submittedName>
</protein>
<proteinExistence type="predicted"/>
<keyword evidence="4 5" id="KW-0472">Membrane</keyword>
<evidence type="ECO:0000313" key="7">
    <source>
        <dbReference type="EMBL" id="CAG8700976.1"/>
    </source>
</evidence>
<dbReference type="Pfam" id="PF01490">
    <property type="entry name" value="Aa_trans"/>
    <property type="match status" value="1"/>
</dbReference>
<dbReference type="GO" id="GO:0016020">
    <property type="term" value="C:membrane"/>
    <property type="evidence" value="ECO:0007669"/>
    <property type="project" value="UniProtKB-SubCell"/>
</dbReference>
<organism evidence="7 8">
    <name type="scientific">Acaulospora morrowiae</name>
    <dbReference type="NCBI Taxonomy" id="94023"/>
    <lineage>
        <taxon>Eukaryota</taxon>
        <taxon>Fungi</taxon>
        <taxon>Fungi incertae sedis</taxon>
        <taxon>Mucoromycota</taxon>
        <taxon>Glomeromycotina</taxon>
        <taxon>Glomeromycetes</taxon>
        <taxon>Diversisporales</taxon>
        <taxon>Acaulosporaceae</taxon>
        <taxon>Acaulospora</taxon>
    </lineage>
</organism>
<accession>A0A9N9HQU3</accession>
<feature type="transmembrane region" description="Helical" evidence="5">
    <location>
        <begin position="41"/>
        <end position="62"/>
    </location>
</feature>
<gene>
    <name evidence="7" type="ORF">AMORRO_LOCUS12128</name>
</gene>
<evidence type="ECO:0000256" key="1">
    <source>
        <dbReference type="ARBA" id="ARBA00004370"/>
    </source>
</evidence>
<dbReference type="PANTHER" id="PTHR16189">
    <property type="entry name" value="TRANSMEMBRANE PROTEIN 104-RELATED"/>
    <property type="match status" value="1"/>
</dbReference>
<dbReference type="Proteomes" id="UP000789342">
    <property type="component" value="Unassembled WGS sequence"/>
</dbReference>
<dbReference type="OrthoDB" id="294541at2759"/>
<evidence type="ECO:0000259" key="6">
    <source>
        <dbReference type="Pfam" id="PF01490"/>
    </source>
</evidence>
<keyword evidence="3 5" id="KW-1133">Transmembrane helix</keyword>
<dbReference type="AlphaFoldDB" id="A0A9N9HQU3"/>
<feature type="domain" description="Amino acid transporter transmembrane" evidence="6">
    <location>
        <begin position="9"/>
        <end position="76"/>
    </location>
</feature>
<feature type="non-terminal residue" evidence="7">
    <location>
        <position position="87"/>
    </location>
</feature>
<dbReference type="EMBL" id="CAJVPV010017030">
    <property type="protein sequence ID" value="CAG8700976.1"/>
    <property type="molecule type" value="Genomic_DNA"/>
</dbReference>
<evidence type="ECO:0000256" key="4">
    <source>
        <dbReference type="ARBA" id="ARBA00023136"/>
    </source>
</evidence>
<dbReference type="InterPro" id="IPR013057">
    <property type="entry name" value="AA_transpt_TM"/>
</dbReference>
<comment type="subcellular location">
    <subcellularLocation>
        <location evidence="1">Membrane</location>
    </subcellularLocation>
</comment>
<evidence type="ECO:0000313" key="8">
    <source>
        <dbReference type="Proteomes" id="UP000789342"/>
    </source>
</evidence>
<keyword evidence="2 5" id="KW-0812">Transmembrane</keyword>
<reference evidence="7" key="1">
    <citation type="submission" date="2021-06" db="EMBL/GenBank/DDBJ databases">
        <authorList>
            <person name="Kallberg Y."/>
            <person name="Tangrot J."/>
            <person name="Rosling A."/>
        </authorList>
    </citation>
    <scope>NUCLEOTIDE SEQUENCE</scope>
    <source>
        <strain evidence="7">CL551</strain>
    </source>
</reference>
<keyword evidence="8" id="KW-1185">Reference proteome</keyword>
<dbReference type="PANTHER" id="PTHR16189:SF3">
    <property type="entry name" value="AMINO ACID TRANSPORTER TRANSMEMBRANE DOMAIN-CONTAINING PROTEIN"/>
    <property type="match status" value="1"/>
</dbReference>
<feature type="transmembrane region" description="Helical" evidence="5">
    <location>
        <begin position="12"/>
        <end position="35"/>
    </location>
</feature>
<evidence type="ECO:0000256" key="2">
    <source>
        <dbReference type="ARBA" id="ARBA00022692"/>
    </source>
</evidence>